<feature type="domain" description="Putative aromatic acid exporter C-terminal" evidence="7">
    <location>
        <begin position="146"/>
        <end position="311"/>
    </location>
</feature>
<accession>A0ABS4KIT7</accession>
<evidence type="ECO:0000256" key="1">
    <source>
        <dbReference type="ARBA" id="ARBA00004651"/>
    </source>
</evidence>
<feature type="transmembrane region" description="Helical" evidence="6">
    <location>
        <begin position="60"/>
        <end position="88"/>
    </location>
</feature>
<dbReference type="InterPro" id="IPR052984">
    <property type="entry name" value="UPF0421"/>
</dbReference>
<dbReference type="EMBL" id="JAGGLI010000009">
    <property type="protein sequence ID" value="MBP2027270.1"/>
    <property type="molecule type" value="Genomic_DNA"/>
</dbReference>
<keyword evidence="2" id="KW-1003">Cell membrane</keyword>
<protein>
    <submittedName>
        <fullName evidence="8">Uncharacterized membrane protein YgaE (UPF0421/DUF939 family)</fullName>
    </submittedName>
</protein>
<dbReference type="InterPro" id="IPR038323">
    <property type="entry name" value="ArAE_1_C_sf"/>
</dbReference>
<dbReference type="Gene3D" id="1.20.120.940">
    <property type="entry name" value="Putative aromatic acid exporter, C-terminal domain"/>
    <property type="match status" value="1"/>
</dbReference>
<feature type="transmembrane region" description="Helical" evidence="6">
    <location>
        <begin position="124"/>
        <end position="142"/>
    </location>
</feature>
<name>A0ABS4KIT7_9FIRM</name>
<keyword evidence="9" id="KW-1185">Reference proteome</keyword>
<dbReference type="InterPro" id="IPR010343">
    <property type="entry name" value="ArAE_1"/>
</dbReference>
<evidence type="ECO:0000256" key="5">
    <source>
        <dbReference type="ARBA" id="ARBA00023136"/>
    </source>
</evidence>
<sequence>MKIIGYRTLKTAIGAPIAMTIAHQIGLRNYLAAGVITILSIQSTRRQSVEFAAKRVVSSIVAFIIAGVLFNLFGFSEVIFGLFILIFITISSRLNLLEGVVASSVLVTHLMADKSTGINSISNALSLMAIGVGTALFMNLYMPSVEERLIKDKKDIEKIMKEILLEMSVALKEHYISLDLEVMFKDLKEKLDTGARRAEKQRGNYLFTQGENYYVEYMKIRQNQYSVLERMMGHFRRFFMTYDQTLLISDLTKEIALSIEDETVEKKTMDKMKMLRVSFKEMELPKTREEFENRAMLYQFFNDLEYFIALKVEGLE</sequence>
<evidence type="ECO:0000256" key="3">
    <source>
        <dbReference type="ARBA" id="ARBA00022692"/>
    </source>
</evidence>
<evidence type="ECO:0000259" key="7">
    <source>
        <dbReference type="Pfam" id="PF11728"/>
    </source>
</evidence>
<keyword evidence="4 6" id="KW-1133">Transmembrane helix</keyword>
<evidence type="ECO:0000256" key="4">
    <source>
        <dbReference type="ARBA" id="ARBA00022989"/>
    </source>
</evidence>
<evidence type="ECO:0000256" key="6">
    <source>
        <dbReference type="SAM" id="Phobius"/>
    </source>
</evidence>
<reference evidence="8 9" key="1">
    <citation type="submission" date="2021-03" db="EMBL/GenBank/DDBJ databases">
        <title>Genomic Encyclopedia of Type Strains, Phase IV (KMG-IV): sequencing the most valuable type-strain genomes for metagenomic binning, comparative biology and taxonomic classification.</title>
        <authorList>
            <person name="Goeker M."/>
        </authorList>
    </citation>
    <scope>NUCLEOTIDE SEQUENCE [LARGE SCALE GENOMIC DNA]</scope>
    <source>
        <strain evidence="8 9">DSM 27512</strain>
    </source>
</reference>
<proteinExistence type="predicted"/>
<dbReference type="InterPro" id="IPR021062">
    <property type="entry name" value="ArAE_1_C"/>
</dbReference>
<dbReference type="PANTHER" id="PTHR40064">
    <property type="entry name" value="MEMBRANE PROTEIN-RELATED"/>
    <property type="match status" value="1"/>
</dbReference>
<evidence type="ECO:0000313" key="9">
    <source>
        <dbReference type="Proteomes" id="UP001314903"/>
    </source>
</evidence>
<dbReference type="PANTHER" id="PTHR40064:SF1">
    <property type="entry name" value="MEMBRANE PROTEIN"/>
    <property type="match status" value="1"/>
</dbReference>
<organism evidence="8 9">
    <name type="scientific">Acetoanaerobium pronyense</name>
    <dbReference type="NCBI Taxonomy" id="1482736"/>
    <lineage>
        <taxon>Bacteria</taxon>
        <taxon>Bacillati</taxon>
        <taxon>Bacillota</taxon>
        <taxon>Clostridia</taxon>
        <taxon>Peptostreptococcales</taxon>
        <taxon>Filifactoraceae</taxon>
        <taxon>Acetoanaerobium</taxon>
    </lineage>
</organism>
<comment type="subcellular location">
    <subcellularLocation>
        <location evidence="1">Cell membrane</location>
        <topology evidence="1">Multi-pass membrane protein</topology>
    </subcellularLocation>
</comment>
<dbReference type="Pfam" id="PF11728">
    <property type="entry name" value="ArAE_1_C"/>
    <property type="match status" value="1"/>
</dbReference>
<comment type="caution">
    <text evidence="8">The sequence shown here is derived from an EMBL/GenBank/DDBJ whole genome shotgun (WGS) entry which is preliminary data.</text>
</comment>
<keyword evidence="3 6" id="KW-0812">Transmembrane</keyword>
<evidence type="ECO:0000256" key="2">
    <source>
        <dbReference type="ARBA" id="ARBA00022475"/>
    </source>
</evidence>
<dbReference type="Proteomes" id="UP001314903">
    <property type="component" value="Unassembled WGS sequence"/>
</dbReference>
<keyword evidence="5 6" id="KW-0472">Membrane</keyword>
<dbReference type="Pfam" id="PF06081">
    <property type="entry name" value="ArAE_1"/>
    <property type="match status" value="1"/>
</dbReference>
<gene>
    <name evidence="8" type="ORF">J2Z35_001064</name>
</gene>
<dbReference type="RefSeq" id="WP_209660202.1">
    <property type="nucleotide sequence ID" value="NZ_JAGGLI010000009.1"/>
</dbReference>
<evidence type="ECO:0000313" key="8">
    <source>
        <dbReference type="EMBL" id="MBP2027270.1"/>
    </source>
</evidence>